<comment type="caution">
    <text evidence="7">The sequence shown here is derived from an EMBL/GenBank/DDBJ whole genome shotgun (WGS) entry which is preliminary data.</text>
</comment>
<comment type="similarity">
    <text evidence="1">Belongs to the low molecular weight phosphotyrosine protein phosphatase family.</text>
</comment>
<evidence type="ECO:0000256" key="4">
    <source>
        <dbReference type="ARBA" id="ARBA00022912"/>
    </source>
</evidence>
<dbReference type="Proteomes" id="UP001370590">
    <property type="component" value="Unassembled WGS sequence"/>
</dbReference>
<dbReference type="PANTHER" id="PTHR11717:SF7">
    <property type="entry name" value="LOW MOLECULAR WEIGHT PHOSPHOTYROSINE PROTEIN PHOSPHATASE"/>
    <property type="match status" value="1"/>
</dbReference>
<dbReference type="InterPro" id="IPR017867">
    <property type="entry name" value="Tyr_phospatase_low_mol_wt"/>
</dbReference>
<dbReference type="PANTHER" id="PTHR11717">
    <property type="entry name" value="LOW MOLECULAR WEIGHT PROTEIN TYROSINE PHOSPHATASE"/>
    <property type="match status" value="1"/>
</dbReference>
<organism evidence="7 8">
    <name type="scientific">Nicoliella lavandulae</name>
    <dbReference type="NCBI Taxonomy" id="3082954"/>
    <lineage>
        <taxon>Bacteria</taxon>
        <taxon>Bacillati</taxon>
        <taxon>Bacillota</taxon>
        <taxon>Bacilli</taxon>
        <taxon>Lactobacillales</taxon>
        <taxon>Lactobacillaceae</taxon>
        <taxon>Nicoliella</taxon>
    </lineage>
</organism>
<dbReference type="InterPro" id="IPR036196">
    <property type="entry name" value="Ptyr_pPase_sf"/>
</dbReference>
<feature type="domain" description="Phosphotyrosine protein phosphatase I" evidence="6">
    <location>
        <begin position="2"/>
        <end position="149"/>
    </location>
</feature>
<dbReference type="CDD" id="cd16343">
    <property type="entry name" value="LMWPTP"/>
    <property type="match status" value="1"/>
</dbReference>
<dbReference type="InterPro" id="IPR050438">
    <property type="entry name" value="LMW_PTPase"/>
</dbReference>
<sequence length="157" mass="17988">MVNVLFVCLGNVCRSPMAEVIFRKLVNEAGLSDQIKIDSAGTSDEEQGNQPQPGTIETLTKHHLPWQDLRARQITTKDFEWADYIITMDHQNLIDLKRMAPKGCADKVHLCLDIFADQKGTPIPDPWYTHKFEYTYDVLAKAMPAWLTYIKKHSLNQ</sequence>
<dbReference type="GO" id="GO:0004725">
    <property type="term" value="F:protein tyrosine phosphatase activity"/>
    <property type="evidence" value="ECO:0007669"/>
    <property type="project" value="UniProtKB-EC"/>
</dbReference>
<evidence type="ECO:0000256" key="2">
    <source>
        <dbReference type="ARBA" id="ARBA00013064"/>
    </source>
</evidence>
<keyword evidence="8" id="KW-1185">Reference proteome</keyword>
<protein>
    <recommendedName>
        <fullName evidence="2">protein-tyrosine-phosphatase</fullName>
        <ecNumber evidence="2">3.1.3.48</ecNumber>
    </recommendedName>
</protein>
<evidence type="ECO:0000313" key="7">
    <source>
        <dbReference type="EMBL" id="MEJ6400168.1"/>
    </source>
</evidence>
<evidence type="ECO:0000313" key="8">
    <source>
        <dbReference type="Proteomes" id="UP001370590"/>
    </source>
</evidence>
<dbReference type="Gene3D" id="3.40.50.2300">
    <property type="match status" value="1"/>
</dbReference>
<accession>A0ABU8SL39</accession>
<reference evidence="7 8" key="1">
    <citation type="submission" date="2023-10" db="EMBL/GenBank/DDBJ databases">
        <title>Nicoliella lavandulae sp. nov. isolated from Lavandula angustifolia flowers.</title>
        <authorList>
            <person name="Alcantara C."/>
            <person name="Zuniga M."/>
            <person name="Landete J.M."/>
            <person name="Monedero V."/>
        </authorList>
    </citation>
    <scope>NUCLEOTIDE SEQUENCE [LARGE SCALE GENOMIC DNA]</scope>
    <source>
        <strain evidence="7 8">Es01</strain>
    </source>
</reference>
<dbReference type="InterPro" id="IPR023485">
    <property type="entry name" value="Ptyr_pPase"/>
</dbReference>
<dbReference type="EC" id="3.1.3.48" evidence="2"/>
<keyword evidence="3 7" id="KW-0378">Hydrolase</keyword>
<dbReference type="SMART" id="SM00226">
    <property type="entry name" value="LMWPc"/>
    <property type="match status" value="1"/>
</dbReference>
<evidence type="ECO:0000256" key="1">
    <source>
        <dbReference type="ARBA" id="ARBA00011063"/>
    </source>
</evidence>
<keyword evidence="4" id="KW-0904">Protein phosphatase</keyword>
<dbReference type="SUPFAM" id="SSF52788">
    <property type="entry name" value="Phosphotyrosine protein phosphatases I"/>
    <property type="match status" value="1"/>
</dbReference>
<dbReference type="PRINTS" id="PR00719">
    <property type="entry name" value="LMWPTPASE"/>
</dbReference>
<dbReference type="RefSeq" id="WP_339959987.1">
    <property type="nucleotide sequence ID" value="NZ_JAWMWH010000001.1"/>
</dbReference>
<evidence type="ECO:0000259" key="6">
    <source>
        <dbReference type="SMART" id="SM00226"/>
    </source>
</evidence>
<gene>
    <name evidence="7" type="ORF">R4146_03115</name>
</gene>
<comment type="catalytic activity">
    <reaction evidence="5">
        <text>O-phospho-L-tyrosyl-[protein] + H2O = L-tyrosyl-[protein] + phosphate</text>
        <dbReference type="Rhea" id="RHEA:10684"/>
        <dbReference type="Rhea" id="RHEA-COMP:10136"/>
        <dbReference type="Rhea" id="RHEA-COMP:20101"/>
        <dbReference type="ChEBI" id="CHEBI:15377"/>
        <dbReference type="ChEBI" id="CHEBI:43474"/>
        <dbReference type="ChEBI" id="CHEBI:46858"/>
        <dbReference type="ChEBI" id="CHEBI:61978"/>
        <dbReference type="EC" id="3.1.3.48"/>
    </reaction>
</comment>
<proteinExistence type="inferred from homology"/>
<dbReference type="EMBL" id="JAWMWH010000001">
    <property type="protein sequence ID" value="MEJ6400168.1"/>
    <property type="molecule type" value="Genomic_DNA"/>
</dbReference>
<evidence type="ECO:0000256" key="3">
    <source>
        <dbReference type="ARBA" id="ARBA00022801"/>
    </source>
</evidence>
<dbReference type="Pfam" id="PF01451">
    <property type="entry name" value="LMWPc"/>
    <property type="match status" value="1"/>
</dbReference>
<name>A0ABU8SL39_9LACO</name>
<evidence type="ECO:0000256" key="5">
    <source>
        <dbReference type="ARBA" id="ARBA00051722"/>
    </source>
</evidence>